<evidence type="ECO:0000313" key="13">
    <source>
        <dbReference type="EMBL" id="MDN0074492.1"/>
    </source>
</evidence>
<reference evidence="13" key="1">
    <citation type="submission" date="2023-06" db="EMBL/GenBank/DDBJ databases">
        <authorList>
            <person name="Zhang S."/>
        </authorList>
    </citation>
    <scope>NUCLEOTIDE SEQUENCE</scope>
    <source>
        <strain evidence="13">SG2303</strain>
    </source>
</reference>
<dbReference type="Gene3D" id="1.20.1440.90">
    <property type="entry name" value="Phosphoenolpyruvate/pyruvate domain"/>
    <property type="match status" value="1"/>
</dbReference>
<dbReference type="InterPro" id="IPR021135">
    <property type="entry name" value="PEP_COase"/>
</dbReference>
<dbReference type="PANTHER" id="PTHR30523:SF6">
    <property type="entry name" value="PHOSPHOENOLPYRUVATE CARBOXYLASE"/>
    <property type="match status" value="1"/>
</dbReference>
<comment type="subunit">
    <text evidence="10">Homotetramer.</text>
</comment>
<comment type="similarity">
    <text evidence="3 10">Belongs to the PEPCase type 1 family.</text>
</comment>
<comment type="function">
    <text evidence="2 10">Forms oxaloacetate, a four-carbon dicarboxylic acid source for the tricarboxylic acid cycle.</text>
</comment>
<evidence type="ECO:0000256" key="8">
    <source>
        <dbReference type="ARBA" id="ARBA00023300"/>
    </source>
</evidence>
<feature type="active site" evidence="10 12">
    <location>
        <position position="569"/>
    </location>
</feature>
<dbReference type="PROSITE" id="PS00393">
    <property type="entry name" value="PEPCASE_2"/>
    <property type="match status" value="1"/>
</dbReference>
<keyword evidence="8 10" id="KW-0120">Carbon dioxide fixation</keyword>
<dbReference type="EC" id="4.1.1.31" evidence="4 10"/>
<dbReference type="PROSITE" id="PS00781">
    <property type="entry name" value="PEPCASE_1"/>
    <property type="match status" value="1"/>
</dbReference>
<dbReference type="RefSeq" id="WP_289829063.1">
    <property type="nucleotide sequence ID" value="NZ_JAUEDK010000007.1"/>
</dbReference>
<dbReference type="HAMAP" id="MF_00595">
    <property type="entry name" value="PEPcase_type1"/>
    <property type="match status" value="1"/>
</dbReference>
<evidence type="ECO:0000256" key="4">
    <source>
        <dbReference type="ARBA" id="ARBA00012305"/>
    </source>
</evidence>
<dbReference type="NCBIfam" id="NF000584">
    <property type="entry name" value="PRK00009.1"/>
    <property type="match status" value="1"/>
</dbReference>
<dbReference type="PANTHER" id="PTHR30523">
    <property type="entry name" value="PHOSPHOENOLPYRUVATE CARBOXYLASE"/>
    <property type="match status" value="1"/>
</dbReference>
<accession>A0ABT7XL21</accession>
<dbReference type="InterPro" id="IPR018129">
    <property type="entry name" value="PEP_COase_Lys_AS"/>
</dbReference>
<feature type="active site" evidence="10 11">
    <location>
        <position position="138"/>
    </location>
</feature>
<evidence type="ECO:0000256" key="9">
    <source>
        <dbReference type="ARBA" id="ARBA00048995"/>
    </source>
</evidence>
<evidence type="ECO:0000256" key="12">
    <source>
        <dbReference type="PROSITE-ProRule" id="PRU10112"/>
    </source>
</evidence>
<keyword evidence="7 10" id="KW-0456">Lyase</keyword>
<comment type="caution">
    <text evidence="13">The sequence shown here is derived from an EMBL/GenBank/DDBJ whole genome shotgun (WGS) entry which is preliminary data.</text>
</comment>
<evidence type="ECO:0000313" key="14">
    <source>
        <dbReference type="Proteomes" id="UP001168540"/>
    </source>
</evidence>
<sequence length="903" mass="99120">MSHQELDKDLPLKQDLARLDALLADILAEQSGQAIRAELAALPDAGASADALAERLGTLTGPDTTALVRACGFYAQMYNIAEDLHHARRRRAHKLAGSAPQQGSLKRALQKLREDGVTLNQLGETLADASVVPVLTAHPTEVQRQSVLDGQRAVRTFLCQLNRDDLTDDERDEITAKLKRVLLTLWQTSEIRHFRMTVKDEIENGVAYHPLTFFQALPRLYERLEQQVRAGWGDAPALPSFVKVGSWIGGDRDGNPNVDADVLRHAFTRQANLAFEHYFYELAGLYRELSLSNRRVSVSADVQALSDASPDQAEARREEPYRRALARIEARLSGSAAERGLTARGRYPAAEAYPDAAAFAADLALLADSLHEYGSALLANEGRLSRLIRAVDVFGFYLMPVDLRQHAEKHAAVVAELFAQAGLEEYSALDEAARVRVLSRELAMPRLLYSPYLNYSADTEKELAIFREANRIKDVFGEGAISQSIISNCATVSDILALALLCKETGLIRLDNGTPRARLNLVPLFETIGDLRNATVVIDALFALPWYRQLLQSRGDLQEVMLGYSDSNKDGGYLTSQWELFQAEKRLVQSFAKAGVKLQLFHGRGGSVGRGGGPSYEAIMAQPAGSVAGRIRITEQGEVIASKYADTLNGARNLEALVAATLEASLTGAPHCETDEPVFAELSGDAFAAYRALVETDGFMQYFMEACPIAEIAKLNIGSRPASRKSLTSIKDLRAIPWVFSWSQARLMLPGWFGFGAAVTAYLARHGDAGLARLQSLYRSSPFFKVVLSNMEQVMAKADLAIARRYATLVSDQVLAERLFGAIEAEWNQTQNALFAITGQTRLLQDNPSLARSLAIRLPYLNTLNLLQVELLRRLRDDANDSEALCAIHLTINGVAAGLRNSG</sequence>
<evidence type="ECO:0000256" key="10">
    <source>
        <dbReference type="HAMAP-Rule" id="MF_00595"/>
    </source>
</evidence>
<evidence type="ECO:0000256" key="1">
    <source>
        <dbReference type="ARBA" id="ARBA00001946"/>
    </source>
</evidence>
<dbReference type="Pfam" id="PF00311">
    <property type="entry name" value="PEPcase"/>
    <property type="match status" value="1"/>
</dbReference>
<evidence type="ECO:0000256" key="3">
    <source>
        <dbReference type="ARBA" id="ARBA00008346"/>
    </source>
</evidence>
<comment type="cofactor">
    <cofactor evidence="1 10">
        <name>Mg(2+)</name>
        <dbReference type="ChEBI" id="CHEBI:18420"/>
    </cofactor>
</comment>
<gene>
    <name evidence="10 13" type="primary">ppc</name>
    <name evidence="13" type="ORF">QU481_06225</name>
</gene>
<dbReference type="InterPro" id="IPR022805">
    <property type="entry name" value="PEP_COase_bac/pln-type"/>
</dbReference>
<evidence type="ECO:0000256" key="5">
    <source>
        <dbReference type="ARBA" id="ARBA00022419"/>
    </source>
</evidence>
<keyword evidence="6 10" id="KW-0460">Magnesium</keyword>
<evidence type="ECO:0000256" key="2">
    <source>
        <dbReference type="ARBA" id="ARBA00003670"/>
    </source>
</evidence>
<dbReference type="SUPFAM" id="SSF51621">
    <property type="entry name" value="Phosphoenolpyruvate/pyruvate domain"/>
    <property type="match status" value="1"/>
</dbReference>
<keyword evidence="14" id="KW-1185">Reference proteome</keyword>
<dbReference type="PRINTS" id="PR00150">
    <property type="entry name" value="PEPCARBXLASE"/>
</dbReference>
<name>A0ABT7XL21_9NEIS</name>
<evidence type="ECO:0000256" key="7">
    <source>
        <dbReference type="ARBA" id="ARBA00023239"/>
    </source>
</evidence>
<evidence type="ECO:0000256" key="11">
    <source>
        <dbReference type="PROSITE-ProRule" id="PRU10111"/>
    </source>
</evidence>
<dbReference type="InterPro" id="IPR033129">
    <property type="entry name" value="PEPCASE_His_AS"/>
</dbReference>
<dbReference type="GO" id="GO:0008964">
    <property type="term" value="F:phosphoenolpyruvate carboxylase activity"/>
    <property type="evidence" value="ECO:0007669"/>
    <property type="project" value="UniProtKB-EC"/>
</dbReference>
<protein>
    <recommendedName>
        <fullName evidence="5 10">Phosphoenolpyruvate carboxylase</fullName>
        <shortName evidence="10">PEPC</shortName>
        <shortName evidence="10">PEPCase</shortName>
        <ecNumber evidence="4 10">4.1.1.31</ecNumber>
    </recommendedName>
</protein>
<dbReference type="EMBL" id="JAUEDK010000007">
    <property type="protein sequence ID" value="MDN0074492.1"/>
    <property type="molecule type" value="Genomic_DNA"/>
</dbReference>
<dbReference type="Proteomes" id="UP001168540">
    <property type="component" value="Unassembled WGS sequence"/>
</dbReference>
<comment type="catalytic activity">
    <reaction evidence="9 10">
        <text>oxaloacetate + phosphate = phosphoenolpyruvate + hydrogencarbonate</text>
        <dbReference type="Rhea" id="RHEA:28370"/>
        <dbReference type="ChEBI" id="CHEBI:16452"/>
        <dbReference type="ChEBI" id="CHEBI:17544"/>
        <dbReference type="ChEBI" id="CHEBI:43474"/>
        <dbReference type="ChEBI" id="CHEBI:58702"/>
        <dbReference type="EC" id="4.1.1.31"/>
    </reaction>
</comment>
<dbReference type="InterPro" id="IPR015813">
    <property type="entry name" value="Pyrv/PenolPyrv_kinase-like_dom"/>
</dbReference>
<evidence type="ECO:0000256" key="6">
    <source>
        <dbReference type="ARBA" id="ARBA00022842"/>
    </source>
</evidence>
<organism evidence="13 14">
    <name type="scientific">Crenobacter oryzisoli</name>
    <dbReference type="NCBI Taxonomy" id="3056844"/>
    <lineage>
        <taxon>Bacteria</taxon>
        <taxon>Pseudomonadati</taxon>
        <taxon>Pseudomonadota</taxon>
        <taxon>Betaproteobacteria</taxon>
        <taxon>Neisseriales</taxon>
        <taxon>Neisseriaceae</taxon>
        <taxon>Crenobacter</taxon>
    </lineage>
</organism>
<proteinExistence type="inferred from homology"/>